<evidence type="ECO:0000259" key="1">
    <source>
        <dbReference type="Pfam" id="PF07969"/>
    </source>
</evidence>
<evidence type="ECO:0000313" key="2">
    <source>
        <dbReference type="EMBL" id="SVA40928.1"/>
    </source>
</evidence>
<dbReference type="InterPro" id="IPR013108">
    <property type="entry name" value="Amidohydro_3"/>
</dbReference>
<dbReference type="Gene3D" id="3.10.310.70">
    <property type="match status" value="1"/>
</dbReference>
<dbReference type="InterPro" id="IPR032466">
    <property type="entry name" value="Metal_Hydrolase"/>
</dbReference>
<proteinExistence type="predicted"/>
<dbReference type="GO" id="GO:0016810">
    <property type="term" value="F:hydrolase activity, acting on carbon-nitrogen (but not peptide) bonds"/>
    <property type="evidence" value="ECO:0007669"/>
    <property type="project" value="InterPro"/>
</dbReference>
<dbReference type="SUPFAM" id="SSF51556">
    <property type="entry name" value="Metallo-dependent hydrolases"/>
    <property type="match status" value="1"/>
</dbReference>
<dbReference type="Pfam" id="PF07969">
    <property type="entry name" value="Amidohydro_3"/>
    <property type="match status" value="1"/>
</dbReference>
<organism evidence="2">
    <name type="scientific">marine metagenome</name>
    <dbReference type="NCBI Taxonomy" id="408172"/>
    <lineage>
        <taxon>unclassified sequences</taxon>
        <taxon>metagenomes</taxon>
        <taxon>ecological metagenomes</taxon>
    </lineage>
</organism>
<dbReference type="CDD" id="cd01300">
    <property type="entry name" value="YtcJ_like"/>
    <property type="match status" value="1"/>
</dbReference>
<dbReference type="AlphaFoldDB" id="A0A381VMC8"/>
<feature type="domain" description="Amidohydrolase 3" evidence="1">
    <location>
        <begin position="80"/>
        <end position="569"/>
    </location>
</feature>
<dbReference type="Gene3D" id="2.30.40.10">
    <property type="entry name" value="Urease, subunit C, domain 1"/>
    <property type="match status" value="1"/>
</dbReference>
<dbReference type="PANTHER" id="PTHR22642:SF2">
    <property type="entry name" value="PROTEIN LONG AFTER FAR-RED 3"/>
    <property type="match status" value="1"/>
</dbReference>
<sequence>MAMARPDRSLAFIALIFATTVAMGCLAPSGGIAPDTIWLNGTIVTMEGDQTAQAVAVLDDNIVAVGTDAEVGPLAGSQTRVVDLQGRTMTPGFYAAHDHFPGSGRVAVTQVDLNSPPIGAIENMDELVAALGDRARDLPEGQWISGRGYDDTLLAEQRHPTRADLDRASTTHPIYISHTSGHLGVANSLALELAGITRNTPNPEGGVVRKDPDTGEPDGVFEESGGMVSRLVPPPTPDQTMESYRVAVQDYVEDGVTTAVIAGGGRGTLAGLQRARDAGILTFRIITMMSRGSPGQPTAAETGGIISGFGDTHLKVGAIKIIQDGSNQGYTGYFTEPYHTPFKGDPDYRGYPRRSRDDLVTMVKELHEAGYQIAIHANGDAAIDDVLYAFREAQREFPRRDARHRIEHCQMVRRDQLDAIAELNLSPSFFVGHVYYWGDRHRDIFMGPDRAAGISALRSSIDRGIRFTVHDDTPVTPVNPLQLVWVGVNRLTKSNQVLGPDERITPLEALRTVTIDAAWQNFEEGIKGSIAPGKLADFVVLSDNPLTVDPTEIRDITVLETIVGGKTVYERPM</sequence>
<dbReference type="Gene3D" id="3.20.20.140">
    <property type="entry name" value="Metal-dependent hydrolases"/>
    <property type="match status" value="1"/>
</dbReference>
<protein>
    <recommendedName>
        <fullName evidence="1">Amidohydrolase 3 domain-containing protein</fullName>
    </recommendedName>
</protein>
<dbReference type="SUPFAM" id="SSF51338">
    <property type="entry name" value="Composite domain of metallo-dependent hydrolases"/>
    <property type="match status" value="1"/>
</dbReference>
<dbReference type="PROSITE" id="PS51257">
    <property type="entry name" value="PROKAR_LIPOPROTEIN"/>
    <property type="match status" value="1"/>
</dbReference>
<dbReference type="EMBL" id="UINC01009113">
    <property type="protein sequence ID" value="SVA40928.1"/>
    <property type="molecule type" value="Genomic_DNA"/>
</dbReference>
<reference evidence="2" key="1">
    <citation type="submission" date="2018-05" db="EMBL/GenBank/DDBJ databases">
        <authorList>
            <person name="Lanie J.A."/>
            <person name="Ng W.-L."/>
            <person name="Kazmierczak K.M."/>
            <person name="Andrzejewski T.M."/>
            <person name="Davidsen T.M."/>
            <person name="Wayne K.J."/>
            <person name="Tettelin H."/>
            <person name="Glass J.I."/>
            <person name="Rusch D."/>
            <person name="Podicherti R."/>
            <person name="Tsui H.-C.T."/>
            <person name="Winkler M.E."/>
        </authorList>
    </citation>
    <scope>NUCLEOTIDE SEQUENCE</scope>
</reference>
<name>A0A381VMC8_9ZZZZ</name>
<dbReference type="PANTHER" id="PTHR22642">
    <property type="entry name" value="IMIDAZOLONEPROPIONASE"/>
    <property type="match status" value="1"/>
</dbReference>
<dbReference type="InterPro" id="IPR011059">
    <property type="entry name" value="Metal-dep_hydrolase_composite"/>
</dbReference>
<dbReference type="InterPro" id="IPR033932">
    <property type="entry name" value="YtcJ-like"/>
</dbReference>
<accession>A0A381VMC8</accession>
<gene>
    <name evidence="2" type="ORF">METZ01_LOCUS93782</name>
</gene>